<name>A0A183HTF8_9BILA</name>
<keyword evidence="2" id="KW-1185">Reference proteome</keyword>
<reference evidence="1 2" key="2">
    <citation type="submission" date="2018-11" db="EMBL/GenBank/DDBJ databases">
        <authorList>
            <consortium name="Pathogen Informatics"/>
        </authorList>
    </citation>
    <scope>NUCLEOTIDE SEQUENCE [LARGE SCALE GENOMIC DNA]</scope>
</reference>
<dbReference type="Proteomes" id="UP000267606">
    <property type="component" value="Unassembled WGS sequence"/>
</dbReference>
<evidence type="ECO:0000313" key="2">
    <source>
        <dbReference type="Proteomes" id="UP000267606"/>
    </source>
</evidence>
<gene>
    <name evidence="1" type="ORF">OFLC_LOCUS10771</name>
</gene>
<dbReference type="AlphaFoldDB" id="A0A183HTF8"/>
<accession>A0A183HTF8</accession>
<dbReference type="STRING" id="387005.A0A183HTF8"/>
<evidence type="ECO:0000313" key="1">
    <source>
        <dbReference type="EMBL" id="VDO71218.1"/>
    </source>
</evidence>
<dbReference type="WBParaSite" id="OFLC_0001077001-mRNA-1">
    <property type="protein sequence ID" value="OFLC_0001077001-mRNA-1"/>
    <property type="gene ID" value="OFLC_0001077001"/>
</dbReference>
<dbReference type="EMBL" id="UZAJ01014749">
    <property type="protein sequence ID" value="VDO71218.1"/>
    <property type="molecule type" value="Genomic_DNA"/>
</dbReference>
<proteinExistence type="predicted"/>
<reference evidence="3" key="1">
    <citation type="submission" date="2016-06" db="UniProtKB">
        <authorList>
            <consortium name="WormBaseParasite"/>
        </authorList>
    </citation>
    <scope>IDENTIFICATION</scope>
</reference>
<protein>
    <submittedName>
        <fullName evidence="3">Transposase</fullName>
    </submittedName>
</protein>
<sequence>QICISNIYLVEAYRSHSGQRLPPHTRTQPTTQHSLKNCYGFKLPPNGRNAWHAFALDVTRCVAFLYNMREWWSCAKNTTMSGVKRKACMREEASSIIPKKHGRRSRNVREELDDVMFFYIYIPFVRLL</sequence>
<evidence type="ECO:0000313" key="3">
    <source>
        <dbReference type="WBParaSite" id="OFLC_0001077001-mRNA-1"/>
    </source>
</evidence>
<organism evidence="3">
    <name type="scientific">Onchocerca flexuosa</name>
    <dbReference type="NCBI Taxonomy" id="387005"/>
    <lineage>
        <taxon>Eukaryota</taxon>
        <taxon>Metazoa</taxon>
        <taxon>Ecdysozoa</taxon>
        <taxon>Nematoda</taxon>
        <taxon>Chromadorea</taxon>
        <taxon>Rhabditida</taxon>
        <taxon>Spirurina</taxon>
        <taxon>Spiruromorpha</taxon>
        <taxon>Filarioidea</taxon>
        <taxon>Onchocercidae</taxon>
        <taxon>Onchocerca</taxon>
    </lineage>
</organism>